<protein>
    <submittedName>
        <fullName evidence="1">Uncharacterized protein</fullName>
    </submittedName>
</protein>
<reference evidence="1 2" key="1">
    <citation type="submission" date="2018-05" db="EMBL/GenBank/DDBJ databases">
        <title>Genomic Encyclopedia of Archaeal and Bacterial Type Strains, Phase II (KMG-II): from individual species to whole genera.</title>
        <authorList>
            <person name="Goeker M."/>
        </authorList>
    </citation>
    <scope>NUCLEOTIDE SEQUENCE [LARGE SCALE GENOMIC DNA]</scope>
    <source>
        <strain evidence="1 2">DSM 23514</strain>
    </source>
</reference>
<proteinExistence type="predicted"/>
<organism evidence="1 2">
    <name type="scientific">Maribacter polysiphoniae</name>
    <dbReference type="NCBI Taxonomy" id="429344"/>
    <lineage>
        <taxon>Bacteria</taxon>
        <taxon>Pseudomonadati</taxon>
        <taxon>Bacteroidota</taxon>
        <taxon>Flavobacteriia</taxon>
        <taxon>Flavobacteriales</taxon>
        <taxon>Flavobacteriaceae</taxon>
        <taxon>Maribacter</taxon>
    </lineage>
</organism>
<dbReference type="Proteomes" id="UP000245667">
    <property type="component" value="Unassembled WGS sequence"/>
</dbReference>
<gene>
    <name evidence="1" type="ORF">LX92_00413</name>
</gene>
<name>A0A316ERH2_9FLAO</name>
<dbReference type="EMBL" id="QGGQ01000001">
    <property type="protein sequence ID" value="PWK25670.1"/>
    <property type="molecule type" value="Genomic_DNA"/>
</dbReference>
<comment type="caution">
    <text evidence="1">The sequence shown here is derived from an EMBL/GenBank/DDBJ whole genome shotgun (WGS) entry which is preliminary data.</text>
</comment>
<dbReference type="AlphaFoldDB" id="A0A316ERH2"/>
<sequence length="147" mass="17122">MFASWINSKAPFNFSLLKKDIEIPIVKDVYLALIQEWNDDFLEKKWNAYILNDRDTPIDMVLVVSKGYDEHRKTSTMRHSIAVMVPKSYAKIELIQDDVLELNNEFFVTFFAEGKLYERKFLFGKDTITEGNLVDIPIIHKPGIFAT</sequence>
<evidence type="ECO:0000313" key="2">
    <source>
        <dbReference type="Proteomes" id="UP000245667"/>
    </source>
</evidence>
<evidence type="ECO:0000313" key="1">
    <source>
        <dbReference type="EMBL" id="PWK25670.1"/>
    </source>
</evidence>
<accession>A0A316ERH2</accession>